<evidence type="ECO:0000313" key="1">
    <source>
        <dbReference type="EMBL" id="KAL1275647.1"/>
    </source>
</evidence>
<keyword evidence="2" id="KW-1185">Reference proteome</keyword>
<dbReference type="EMBL" id="JAYMGO010000004">
    <property type="protein sequence ID" value="KAL1275647.1"/>
    <property type="molecule type" value="Genomic_DNA"/>
</dbReference>
<name>A0ABR3NFK8_9TELE</name>
<comment type="caution">
    <text evidence="1">The sequence shown here is derived from an EMBL/GenBank/DDBJ whole genome shotgun (WGS) entry which is preliminary data.</text>
</comment>
<gene>
    <name evidence="1" type="ORF">QQF64_035270</name>
</gene>
<protein>
    <submittedName>
        <fullName evidence="1">Uncharacterized protein</fullName>
    </submittedName>
</protein>
<accession>A0ABR3NFK8</accession>
<sequence length="163" mass="18331">MSALENREGTAKYAPEKYQFLFGSQGHAKSISTSFSSITIKKEIIAFEQKGLFFSSFFKHSTQFLVIFCVIKSKHLKRLGGVDAADHVKKSMAATMTNKIMAIMSLRGRSGKVSFMKTHLYKLICGAVFSSFDTTTTKINEHMAKYFKYAPERMGGSGRKKER</sequence>
<evidence type="ECO:0000313" key="2">
    <source>
        <dbReference type="Proteomes" id="UP001558613"/>
    </source>
</evidence>
<dbReference type="Proteomes" id="UP001558613">
    <property type="component" value="Unassembled WGS sequence"/>
</dbReference>
<proteinExistence type="predicted"/>
<reference evidence="1 2" key="1">
    <citation type="submission" date="2023-09" db="EMBL/GenBank/DDBJ databases">
        <authorList>
            <person name="Wang M."/>
        </authorList>
    </citation>
    <scope>NUCLEOTIDE SEQUENCE [LARGE SCALE GENOMIC DNA]</scope>
    <source>
        <strain evidence="1">GT-2023</strain>
        <tissue evidence="1">Liver</tissue>
    </source>
</reference>
<organism evidence="1 2">
    <name type="scientific">Cirrhinus molitorella</name>
    <name type="common">mud carp</name>
    <dbReference type="NCBI Taxonomy" id="172907"/>
    <lineage>
        <taxon>Eukaryota</taxon>
        <taxon>Metazoa</taxon>
        <taxon>Chordata</taxon>
        <taxon>Craniata</taxon>
        <taxon>Vertebrata</taxon>
        <taxon>Euteleostomi</taxon>
        <taxon>Actinopterygii</taxon>
        <taxon>Neopterygii</taxon>
        <taxon>Teleostei</taxon>
        <taxon>Ostariophysi</taxon>
        <taxon>Cypriniformes</taxon>
        <taxon>Cyprinidae</taxon>
        <taxon>Labeoninae</taxon>
        <taxon>Labeonini</taxon>
        <taxon>Cirrhinus</taxon>
    </lineage>
</organism>